<dbReference type="InterPro" id="IPR036640">
    <property type="entry name" value="ABC1_TM_sf"/>
</dbReference>
<accession>W3XN05</accession>
<evidence type="ECO:0000256" key="4">
    <source>
        <dbReference type="ARBA" id="ARBA00022737"/>
    </source>
</evidence>
<keyword evidence="4" id="KW-0677">Repeat</keyword>
<proteinExistence type="predicted"/>
<name>W3XN05_PESFW</name>
<keyword evidence="5" id="KW-0547">Nucleotide-binding</keyword>
<dbReference type="PANTHER" id="PTHR24223:SF415">
    <property type="entry name" value="FI20190P1"/>
    <property type="match status" value="1"/>
</dbReference>
<feature type="transmembrane region" description="Helical" evidence="10">
    <location>
        <begin position="583"/>
        <end position="606"/>
    </location>
</feature>
<dbReference type="PROSITE" id="PS00211">
    <property type="entry name" value="ABC_TRANSPORTER_1"/>
    <property type="match status" value="2"/>
</dbReference>
<dbReference type="PANTHER" id="PTHR24223">
    <property type="entry name" value="ATP-BINDING CASSETTE SUB-FAMILY C"/>
    <property type="match status" value="1"/>
</dbReference>
<evidence type="ECO:0000259" key="12">
    <source>
        <dbReference type="PROSITE" id="PS50929"/>
    </source>
</evidence>
<comment type="subcellular location">
    <subcellularLocation>
        <location evidence="1">Membrane</location>
        <topology evidence="1">Multi-pass membrane protein</topology>
    </subcellularLocation>
</comment>
<dbReference type="OMA" id="MVGYCAQ"/>
<keyword evidence="3 10" id="KW-0812">Transmembrane</keyword>
<dbReference type="CDD" id="cd03250">
    <property type="entry name" value="ABCC_MRP_domain1"/>
    <property type="match status" value="1"/>
</dbReference>
<evidence type="ECO:0000256" key="2">
    <source>
        <dbReference type="ARBA" id="ARBA00022448"/>
    </source>
</evidence>
<dbReference type="CDD" id="cd18596">
    <property type="entry name" value="ABC_6TM_VMR1_D1_like"/>
    <property type="match status" value="1"/>
</dbReference>
<dbReference type="Pfam" id="PF00664">
    <property type="entry name" value="ABC_membrane"/>
    <property type="match status" value="2"/>
</dbReference>
<feature type="transmembrane region" description="Helical" evidence="10">
    <location>
        <begin position="106"/>
        <end position="124"/>
    </location>
</feature>
<feature type="transmembrane region" description="Helical" evidence="10">
    <location>
        <begin position="285"/>
        <end position="306"/>
    </location>
</feature>
<feature type="transmembrane region" description="Helical" evidence="10">
    <location>
        <begin position="183"/>
        <end position="202"/>
    </location>
</feature>
<keyword evidence="7 10" id="KW-1133">Transmembrane helix</keyword>
<protein>
    <recommendedName>
        <fullName evidence="15">ABC transporter</fullName>
    </recommendedName>
</protein>
<feature type="transmembrane region" description="Helical" evidence="10">
    <location>
        <begin position="997"/>
        <end position="1026"/>
    </location>
</feature>
<evidence type="ECO:0000313" key="14">
    <source>
        <dbReference type="Proteomes" id="UP000030651"/>
    </source>
</evidence>
<feature type="transmembrane region" description="Helical" evidence="10">
    <location>
        <begin position="1086"/>
        <end position="1112"/>
    </location>
</feature>
<dbReference type="InterPro" id="IPR011527">
    <property type="entry name" value="ABC1_TM_dom"/>
</dbReference>
<dbReference type="FunFam" id="1.20.1560.10:FF:000013">
    <property type="entry name" value="ABC transporter C family member 2"/>
    <property type="match status" value="1"/>
</dbReference>
<dbReference type="EMBL" id="KI912109">
    <property type="protein sequence ID" value="ETS87315.1"/>
    <property type="molecule type" value="Genomic_DNA"/>
</dbReference>
<feature type="transmembrane region" description="Helical" evidence="10">
    <location>
        <begin position="927"/>
        <end position="949"/>
    </location>
</feature>
<feature type="transmembrane region" description="Helical" evidence="10">
    <location>
        <begin position="130"/>
        <end position="148"/>
    </location>
</feature>
<sequence length="1487" mass="165615">MTLERSFYAHSYEAQGLLSPLGPGLLHLAHNYTLDDSPGTQTAPSRHSGIDGRNSSIVQASLSGALLLLYVLRFLLPKAPQWCSRFAQEDAWLSAPHSKRWSLPSLALLLLSIGGLVLAVFSASATPRRVWTWLDLVPWAVSILFTVIERPRKTPKALLTVYLIIAFGLIYTLYATYAELRQLNVLNIAELCISIGAVIVILSMPMRNPALSTDGIAGPHDKATNELRSPEDRLTLWQFMTVSWMTPLIKIASKKTLNDDDVWLLPFEFQHSRLHMLFRNLQGSLIWRLILANGLDLMITTSLGILEMVANLSNPVLLQRLIASIETAEGYRTESVFYAISLLLVRLIAAQSAVFTIWYSRRAYERSRGELITTIYAKTLTRKSQGFQPPEKDSQHENGNGLNGDEAKEGRFTRFLIWLKLRKGRQQKTTAAKPPASMGKILNLMRNDCYEVAQRFWDCPALITKPFQFAFSLYLVWKFLGWSCFVGLAWVVAIQLLGALSVKQFIAREKLRRVATDNRLQTTSQFVEAIRHLRWYDWQGKWLDKIMVARNHELHVRVITGLWAALLGTINISAGAMFPVVTFFAYTYLAGNALTVDVAFPALLLFNMLETSLKELPGLVMMVINASIAIGRLESFMAEPDKDEGFSNEESTDIEFRDTSFSWPGTNNIVLKDINVNFTTGLTVILGPVGSGKSALLQGILGELDRQSGDCTLPSEMVGYCAQSPWLQHMSIRDNILFSSPYDPERYKRVIDTCALTPDLANFEHGDLSFIGENGIGLSGGQKARVALARAVYSQSRILLLDDPLAPLDHNTAESIVQKLLRGSLVEGRTVILVTHRVDLVTHLADQVVEIHDGRARILDPEEIPQDLLASAKAAEENGQDSHDTQASDEEQGAAIRDKFIEEEYRKSGGVVLSVYWTYIKAGRLRYWAILVIIFTLFRVARILSGWFLKAFAEGYNHESASLLHQAAFTASTVDGSFADHLFDRLPSPSENVGPWLLLYLGIALLMTVLFGITELSLLLIMYIAAKSLFVKVITRVSNATFRFYDVTPIGRLMNRLTSDIGMLDGGIISPLQSMAFFLLTWLSALVIIAFVTPVFFFFAILMTASFVYIFLKFLPASQSLRRLEMVSLSPLMSNFGILLDGLATIRAFKAQPNFQDRNIVVTDAFQQKDHFYWSLQSWLMYRFDSLSAFSTFILTMIALHNGLSSGLTAFVLTTAAQFVDATHMLCKVYGQLQMDFVSVERVIELLELEEEPVGDIDPPASWPAYGDDIKFEDVTLKYAPHLEPSLSDVTFTIPGGATCACLGRTGSGKSTLALALLATLRPEKGSIKVGGLDISQVNVHTWRQRVSFVAQDPVLFPGTLRQNLDPLEEHTDAECTTVLHRILGPEWSLASHVDTGGKNLSQGERQLVGIGRAVLRRSPVVILDEATASIDRATALAIQDVLRDELKESTVITIAHRLEAVKDADWFVRLDAGRVVECGPAKDIQR</sequence>
<keyword evidence="8 10" id="KW-0472">Membrane</keyword>
<feature type="transmembrane region" description="Helical" evidence="10">
    <location>
        <begin position="57"/>
        <end position="76"/>
    </location>
</feature>
<dbReference type="GO" id="GO:0016887">
    <property type="term" value="F:ATP hydrolysis activity"/>
    <property type="evidence" value="ECO:0007669"/>
    <property type="project" value="InterPro"/>
</dbReference>
<dbReference type="FunFam" id="3.40.50.300:FF:001751">
    <property type="entry name" value="ABC bile acid transporter"/>
    <property type="match status" value="1"/>
</dbReference>
<dbReference type="InterPro" id="IPR017871">
    <property type="entry name" value="ABC_transporter-like_CS"/>
</dbReference>
<feature type="transmembrane region" description="Helical" evidence="10">
    <location>
        <begin position="554"/>
        <end position="577"/>
    </location>
</feature>
<evidence type="ECO:0000259" key="11">
    <source>
        <dbReference type="PROSITE" id="PS50893"/>
    </source>
</evidence>
<dbReference type="Proteomes" id="UP000030651">
    <property type="component" value="Unassembled WGS sequence"/>
</dbReference>
<dbReference type="InterPro" id="IPR003593">
    <property type="entry name" value="AAA+_ATPase"/>
</dbReference>
<feature type="domain" description="ABC transmembrane type-1" evidence="12">
    <location>
        <begin position="976"/>
        <end position="1235"/>
    </location>
</feature>
<evidence type="ECO:0000313" key="13">
    <source>
        <dbReference type="EMBL" id="ETS87315.1"/>
    </source>
</evidence>
<dbReference type="SUPFAM" id="SSF90123">
    <property type="entry name" value="ABC transporter transmembrane region"/>
    <property type="match status" value="2"/>
</dbReference>
<dbReference type="InterPro" id="IPR050173">
    <property type="entry name" value="ABC_transporter_C-like"/>
</dbReference>
<evidence type="ECO:0000256" key="6">
    <source>
        <dbReference type="ARBA" id="ARBA00022840"/>
    </source>
</evidence>
<keyword evidence="14" id="KW-1185">Reference proteome</keyword>
<dbReference type="FunFam" id="3.40.50.300:FF:001577">
    <property type="entry name" value="ABC bile acid transporter"/>
    <property type="match status" value="1"/>
</dbReference>
<evidence type="ECO:0008006" key="15">
    <source>
        <dbReference type="Google" id="ProtNLM"/>
    </source>
</evidence>
<keyword evidence="2" id="KW-0813">Transport</keyword>
<dbReference type="eggNOG" id="KOG0054">
    <property type="taxonomic scope" value="Eukaryota"/>
</dbReference>
<feature type="domain" description="ABC transmembrane type-1" evidence="12">
    <location>
        <begin position="299"/>
        <end position="625"/>
    </location>
</feature>
<evidence type="ECO:0000256" key="7">
    <source>
        <dbReference type="ARBA" id="ARBA00022989"/>
    </source>
</evidence>
<dbReference type="PROSITE" id="PS50929">
    <property type="entry name" value="ABC_TM1F"/>
    <property type="match status" value="2"/>
</dbReference>
<dbReference type="OrthoDB" id="6500128at2759"/>
<dbReference type="InParanoid" id="W3XN05"/>
<dbReference type="PROSITE" id="PS50893">
    <property type="entry name" value="ABC_TRANSPORTER_2"/>
    <property type="match status" value="2"/>
</dbReference>
<dbReference type="GO" id="GO:0016020">
    <property type="term" value="C:membrane"/>
    <property type="evidence" value="ECO:0007669"/>
    <property type="project" value="UniProtKB-SubCell"/>
</dbReference>
<dbReference type="GO" id="GO:0005737">
    <property type="term" value="C:cytoplasm"/>
    <property type="evidence" value="ECO:0007669"/>
    <property type="project" value="UniProtKB-ARBA"/>
</dbReference>
<gene>
    <name evidence="13" type="ORF">PFICI_01143</name>
</gene>
<dbReference type="GO" id="GO:0005524">
    <property type="term" value="F:ATP binding"/>
    <property type="evidence" value="ECO:0007669"/>
    <property type="project" value="UniProtKB-KW"/>
</dbReference>
<evidence type="ECO:0000256" key="9">
    <source>
        <dbReference type="SAM" id="MobiDB-lite"/>
    </source>
</evidence>
<evidence type="ECO:0000256" key="8">
    <source>
        <dbReference type="ARBA" id="ARBA00023136"/>
    </source>
</evidence>
<dbReference type="InterPro" id="IPR027417">
    <property type="entry name" value="P-loop_NTPase"/>
</dbReference>
<evidence type="ECO:0000256" key="1">
    <source>
        <dbReference type="ARBA" id="ARBA00004141"/>
    </source>
</evidence>
<dbReference type="RefSeq" id="XP_007827915.1">
    <property type="nucleotide sequence ID" value="XM_007829724.1"/>
</dbReference>
<dbReference type="Pfam" id="PF00005">
    <property type="entry name" value="ABC_tran"/>
    <property type="match status" value="2"/>
</dbReference>
<keyword evidence="6" id="KW-0067">ATP-binding</keyword>
<reference evidence="14" key="1">
    <citation type="journal article" date="2015" name="BMC Genomics">
        <title>Genomic and transcriptomic analysis of the endophytic fungus Pestalotiopsis fici reveals its lifestyle and high potential for synthesis of natural products.</title>
        <authorList>
            <person name="Wang X."/>
            <person name="Zhang X."/>
            <person name="Liu L."/>
            <person name="Xiang M."/>
            <person name="Wang W."/>
            <person name="Sun X."/>
            <person name="Che Y."/>
            <person name="Guo L."/>
            <person name="Liu G."/>
            <person name="Guo L."/>
            <person name="Wang C."/>
            <person name="Yin W.B."/>
            <person name="Stadler M."/>
            <person name="Zhang X."/>
            <person name="Liu X."/>
        </authorList>
    </citation>
    <scope>NUCLEOTIDE SEQUENCE [LARGE SCALE GENOMIC DNA]</scope>
    <source>
        <strain evidence="14">W106-1 / CGMCC3.15140</strain>
    </source>
</reference>
<dbReference type="KEGG" id="pfy:PFICI_01143"/>
<evidence type="ECO:0000256" key="3">
    <source>
        <dbReference type="ARBA" id="ARBA00022692"/>
    </source>
</evidence>
<organism evidence="13 14">
    <name type="scientific">Pestalotiopsis fici (strain W106-1 / CGMCC3.15140)</name>
    <dbReference type="NCBI Taxonomy" id="1229662"/>
    <lineage>
        <taxon>Eukaryota</taxon>
        <taxon>Fungi</taxon>
        <taxon>Dikarya</taxon>
        <taxon>Ascomycota</taxon>
        <taxon>Pezizomycotina</taxon>
        <taxon>Sordariomycetes</taxon>
        <taxon>Xylariomycetidae</taxon>
        <taxon>Amphisphaeriales</taxon>
        <taxon>Sporocadaceae</taxon>
        <taxon>Pestalotiopsis</taxon>
    </lineage>
</organism>
<dbReference type="GO" id="GO:0140359">
    <property type="term" value="F:ABC-type transporter activity"/>
    <property type="evidence" value="ECO:0007669"/>
    <property type="project" value="InterPro"/>
</dbReference>
<dbReference type="CDD" id="cd18604">
    <property type="entry name" value="ABC_6TM_VMR1_D2_like"/>
    <property type="match status" value="1"/>
</dbReference>
<feature type="transmembrane region" description="Helical" evidence="10">
    <location>
        <begin position="480"/>
        <end position="502"/>
    </location>
</feature>
<feature type="region of interest" description="Disordered" evidence="9">
    <location>
        <begin position="384"/>
        <end position="407"/>
    </location>
</feature>
<dbReference type="SMART" id="SM00382">
    <property type="entry name" value="AAA"/>
    <property type="match status" value="2"/>
</dbReference>
<dbReference type="InterPro" id="IPR003439">
    <property type="entry name" value="ABC_transporter-like_ATP-bd"/>
</dbReference>
<dbReference type="SUPFAM" id="SSF52540">
    <property type="entry name" value="P-loop containing nucleoside triphosphate hydrolases"/>
    <property type="match status" value="2"/>
</dbReference>
<feature type="transmembrane region" description="Helical" evidence="10">
    <location>
        <begin position="336"/>
        <end position="359"/>
    </location>
</feature>
<dbReference type="GeneID" id="19266156"/>
<dbReference type="Gene3D" id="1.20.1560.10">
    <property type="entry name" value="ABC transporter type 1, transmembrane domain"/>
    <property type="match status" value="2"/>
</dbReference>
<evidence type="ECO:0000256" key="10">
    <source>
        <dbReference type="SAM" id="Phobius"/>
    </source>
</evidence>
<dbReference type="Gene3D" id="3.40.50.300">
    <property type="entry name" value="P-loop containing nucleotide triphosphate hydrolases"/>
    <property type="match status" value="2"/>
</dbReference>
<dbReference type="HOGENOM" id="CLU_000604_27_6_1"/>
<feature type="transmembrane region" description="Helical" evidence="10">
    <location>
        <begin position="157"/>
        <end position="177"/>
    </location>
</feature>
<feature type="domain" description="ABC transporter" evidence="11">
    <location>
        <begin position="1270"/>
        <end position="1487"/>
    </location>
</feature>
<evidence type="ECO:0000256" key="5">
    <source>
        <dbReference type="ARBA" id="ARBA00022741"/>
    </source>
</evidence>
<feature type="domain" description="ABC transporter" evidence="11">
    <location>
        <begin position="654"/>
        <end position="878"/>
    </location>
</feature>